<sequence length="443" mass="46172">MLLSDPLAPSVPPLVQPPLPVVAGARGPGGAVVGYVVKSYPRFSETFVVRELVAREEAGERCVVASLRPPRDPRFHALLARVQAPVTYVPDDVRGGLVRVWEGLAALRTAGVVPSRAALDALLDEEPAVAAQAVGVARWAAESGVTHLHAHFASLPGRTTRLAALLTGLPWTVTAHAKDVFHDDVDPRRLAAVMADADGVVAVSDMTTAWLAQRHPAARLHRVHNGLDLAELVRSSPARRPAVVAAVGRLVPKKGFDVLLDAVALLRGRGVDVRLRLAGAGDGAADLARQVERLGLRSVVELLGPLPQHDVVALLRGAAVFAAPCVVADDGDRDGLPTVVLESLATGTPVVSTPVTGIPEAVVDGVTGLLVPERDATALADALQRLLADGEERERLSRAGRAHVEQRFDVRGQAAALRAVTAGVAAARAAAPTSTDPTSGVTP</sequence>
<feature type="domain" description="Glycosyl transferase family 1" evidence="3">
    <location>
        <begin position="240"/>
        <end position="402"/>
    </location>
</feature>
<dbReference type="CDD" id="cd03801">
    <property type="entry name" value="GT4_PimA-like"/>
    <property type="match status" value="1"/>
</dbReference>
<dbReference type="SUPFAM" id="SSF53756">
    <property type="entry name" value="UDP-Glycosyltransferase/glycogen phosphorylase"/>
    <property type="match status" value="1"/>
</dbReference>
<reference evidence="5 6" key="1">
    <citation type="submission" date="2020-05" db="EMBL/GenBank/DDBJ databases">
        <title>MicrobeNet Type strains.</title>
        <authorList>
            <person name="Nicholson A.C."/>
        </authorList>
    </citation>
    <scope>NUCLEOTIDE SEQUENCE [LARGE SCALE GENOMIC DNA]</scope>
    <source>
        <strain evidence="5 6">JCM 14547</strain>
    </source>
</reference>
<dbReference type="AlphaFoldDB" id="A0A849BUJ1"/>
<organism evidence="5 6">
    <name type="scientific">Pseudokineococcus marinus</name>
    <dbReference type="NCBI Taxonomy" id="351215"/>
    <lineage>
        <taxon>Bacteria</taxon>
        <taxon>Bacillati</taxon>
        <taxon>Actinomycetota</taxon>
        <taxon>Actinomycetes</taxon>
        <taxon>Kineosporiales</taxon>
        <taxon>Kineosporiaceae</taxon>
        <taxon>Pseudokineococcus</taxon>
    </lineage>
</organism>
<dbReference type="InterPro" id="IPR001296">
    <property type="entry name" value="Glyco_trans_1"/>
</dbReference>
<evidence type="ECO:0000259" key="3">
    <source>
        <dbReference type="Pfam" id="PF00534"/>
    </source>
</evidence>
<proteinExistence type="predicted"/>
<evidence type="ECO:0000256" key="2">
    <source>
        <dbReference type="ARBA" id="ARBA00022679"/>
    </source>
</evidence>
<evidence type="ECO:0000313" key="6">
    <source>
        <dbReference type="Proteomes" id="UP000555552"/>
    </source>
</evidence>
<dbReference type="InterPro" id="IPR028098">
    <property type="entry name" value="Glyco_trans_4-like_N"/>
</dbReference>
<dbReference type="PANTHER" id="PTHR12526">
    <property type="entry name" value="GLYCOSYLTRANSFERASE"/>
    <property type="match status" value="1"/>
</dbReference>
<dbReference type="EMBL" id="JABEMA010000368">
    <property type="protein sequence ID" value="NNH24482.1"/>
    <property type="molecule type" value="Genomic_DNA"/>
</dbReference>
<evidence type="ECO:0000256" key="1">
    <source>
        <dbReference type="ARBA" id="ARBA00022676"/>
    </source>
</evidence>
<gene>
    <name evidence="5" type="ORF">HLB09_15575</name>
</gene>
<dbReference type="Gene3D" id="3.40.50.2000">
    <property type="entry name" value="Glycogen Phosphorylase B"/>
    <property type="match status" value="2"/>
</dbReference>
<dbReference type="Proteomes" id="UP000555552">
    <property type="component" value="Unassembled WGS sequence"/>
</dbReference>
<dbReference type="Pfam" id="PF00534">
    <property type="entry name" value="Glycos_transf_1"/>
    <property type="match status" value="1"/>
</dbReference>
<dbReference type="Pfam" id="PF13439">
    <property type="entry name" value="Glyco_transf_4"/>
    <property type="match status" value="1"/>
</dbReference>
<evidence type="ECO:0000313" key="5">
    <source>
        <dbReference type="EMBL" id="NNH24482.1"/>
    </source>
</evidence>
<keyword evidence="2 5" id="KW-0808">Transferase</keyword>
<evidence type="ECO:0000259" key="4">
    <source>
        <dbReference type="Pfam" id="PF13439"/>
    </source>
</evidence>
<protein>
    <submittedName>
        <fullName evidence="5">Glycosyltransferase family 4 protein</fullName>
    </submittedName>
</protein>
<dbReference type="RefSeq" id="WP_171204227.1">
    <property type="nucleotide sequence ID" value="NZ_BAAANP010000071.1"/>
</dbReference>
<dbReference type="GO" id="GO:0016757">
    <property type="term" value="F:glycosyltransferase activity"/>
    <property type="evidence" value="ECO:0007669"/>
    <property type="project" value="UniProtKB-KW"/>
</dbReference>
<comment type="caution">
    <text evidence="5">The sequence shown here is derived from an EMBL/GenBank/DDBJ whole genome shotgun (WGS) entry which is preliminary data.</text>
</comment>
<dbReference type="PANTHER" id="PTHR12526:SF636">
    <property type="entry name" value="BLL3647 PROTEIN"/>
    <property type="match status" value="1"/>
</dbReference>
<keyword evidence="1" id="KW-0328">Glycosyltransferase</keyword>
<name>A0A849BUJ1_9ACTN</name>
<accession>A0A849BUJ1</accession>
<keyword evidence="6" id="KW-1185">Reference proteome</keyword>
<feature type="domain" description="Glycosyltransferase subfamily 4-like N-terminal" evidence="4">
    <location>
        <begin position="124"/>
        <end position="230"/>
    </location>
</feature>